<sequence>MVTFPPGESQDVCAICREPFEEYDPEFAQNYANLVCEACDKKAVTKHGSRDRTKPASETHGNPVYIDGQKCWRRYRFGGYITRLDEHDCDTIEEFHQKHREEFSD</sequence>
<evidence type="ECO:0000313" key="1">
    <source>
        <dbReference type="EMBL" id="TYT61777.1"/>
    </source>
</evidence>
<protein>
    <submittedName>
        <fullName evidence="1">Uncharacterized protein</fullName>
    </submittedName>
</protein>
<accession>A0A5D5ALQ0</accession>
<keyword evidence="2" id="KW-1185">Reference proteome</keyword>
<dbReference type="AlphaFoldDB" id="A0A5D5ALQ0"/>
<dbReference type="Proteomes" id="UP000324104">
    <property type="component" value="Unassembled WGS sequence"/>
</dbReference>
<name>A0A5D5ALQ0_9EURY</name>
<comment type="caution">
    <text evidence="1">The sequence shown here is derived from an EMBL/GenBank/DDBJ whole genome shotgun (WGS) entry which is preliminary data.</text>
</comment>
<reference evidence="1 2" key="1">
    <citation type="submission" date="2019-08" db="EMBL/GenBank/DDBJ databases">
        <title>Archaea genome.</title>
        <authorList>
            <person name="Kajale S."/>
            <person name="Shouche Y."/>
            <person name="Deshpande N."/>
            <person name="Sharma A."/>
        </authorList>
    </citation>
    <scope>NUCLEOTIDE SEQUENCE [LARGE SCALE GENOMIC DNA]</scope>
    <source>
        <strain evidence="1 2">ESP3B_9</strain>
    </source>
</reference>
<organism evidence="1 2">
    <name type="scientific">Natrialba swarupiae</name>
    <dbReference type="NCBI Taxonomy" id="2448032"/>
    <lineage>
        <taxon>Archaea</taxon>
        <taxon>Methanobacteriati</taxon>
        <taxon>Methanobacteriota</taxon>
        <taxon>Stenosarchaea group</taxon>
        <taxon>Halobacteria</taxon>
        <taxon>Halobacteriales</taxon>
        <taxon>Natrialbaceae</taxon>
        <taxon>Natrialba</taxon>
    </lineage>
</organism>
<dbReference type="EMBL" id="VTAW01000014">
    <property type="protein sequence ID" value="TYT61777.1"/>
    <property type="molecule type" value="Genomic_DNA"/>
</dbReference>
<proteinExistence type="predicted"/>
<evidence type="ECO:0000313" key="2">
    <source>
        <dbReference type="Proteomes" id="UP000324104"/>
    </source>
</evidence>
<gene>
    <name evidence="1" type="ORF">FYC77_11825</name>
</gene>